<dbReference type="EMBL" id="CAKOFQ010006677">
    <property type="protein sequence ID" value="CAH1958573.1"/>
    <property type="molecule type" value="Genomic_DNA"/>
</dbReference>
<accession>A0A9P0NYZ0</accession>
<name>A0A9P0NYZ0_ACAOB</name>
<proteinExistence type="predicted"/>
<feature type="region of interest" description="Disordered" evidence="1">
    <location>
        <begin position="65"/>
        <end position="120"/>
    </location>
</feature>
<evidence type="ECO:0000256" key="1">
    <source>
        <dbReference type="SAM" id="MobiDB-lite"/>
    </source>
</evidence>
<gene>
    <name evidence="2" type="ORF">ACAOBT_LOCUS2720</name>
</gene>
<feature type="compositionally biased region" description="Polar residues" evidence="1">
    <location>
        <begin position="67"/>
        <end position="107"/>
    </location>
</feature>
<dbReference type="AlphaFoldDB" id="A0A9P0NYZ0"/>
<protein>
    <recommendedName>
        <fullName evidence="4">MADF domain-containing protein</fullName>
    </recommendedName>
</protein>
<dbReference type="Proteomes" id="UP001152888">
    <property type="component" value="Unassembled WGS sequence"/>
</dbReference>
<evidence type="ECO:0000313" key="3">
    <source>
        <dbReference type="Proteomes" id="UP001152888"/>
    </source>
</evidence>
<keyword evidence="3" id="KW-1185">Reference proteome</keyword>
<evidence type="ECO:0000313" key="2">
    <source>
        <dbReference type="EMBL" id="CAH1958573.1"/>
    </source>
</evidence>
<reference evidence="2" key="1">
    <citation type="submission" date="2022-03" db="EMBL/GenBank/DDBJ databases">
        <authorList>
            <person name="Sayadi A."/>
        </authorList>
    </citation>
    <scope>NUCLEOTIDE SEQUENCE</scope>
</reference>
<comment type="caution">
    <text evidence="2">The sequence shown here is derived from an EMBL/GenBank/DDBJ whole genome shotgun (WGS) entry which is preliminary data.</text>
</comment>
<organism evidence="2 3">
    <name type="scientific">Acanthoscelides obtectus</name>
    <name type="common">Bean weevil</name>
    <name type="synonym">Bruchus obtectus</name>
    <dbReference type="NCBI Taxonomy" id="200917"/>
    <lineage>
        <taxon>Eukaryota</taxon>
        <taxon>Metazoa</taxon>
        <taxon>Ecdysozoa</taxon>
        <taxon>Arthropoda</taxon>
        <taxon>Hexapoda</taxon>
        <taxon>Insecta</taxon>
        <taxon>Pterygota</taxon>
        <taxon>Neoptera</taxon>
        <taxon>Endopterygota</taxon>
        <taxon>Coleoptera</taxon>
        <taxon>Polyphaga</taxon>
        <taxon>Cucujiformia</taxon>
        <taxon>Chrysomeloidea</taxon>
        <taxon>Chrysomelidae</taxon>
        <taxon>Bruchinae</taxon>
        <taxon>Bruchini</taxon>
        <taxon>Acanthoscelides</taxon>
    </lineage>
</organism>
<dbReference type="OrthoDB" id="8190343at2759"/>
<evidence type="ECO:0008006" key="4">
    <source>
        <dbReference type="Google" id="ProtNLM"/>
    </source>
</evidence>
<sequence>MDIDGFGVQEVKNKIKNLRSTYSQELNRINDSKRSGAGLSNVYTSNIKWLKEMEEVFIHDLKRKTYENINEPSTEDTTTQENDPSVTLQSRDTEADVTQTTATNLPTSASTSSIGNSSRARKRSRVVERFLI</sequence>
<feature type="compositionally biased region" description="Low complexity" evidence="1">
    <location>
        <begin position="108"/>
        <end position="118"/>
    </location>
</feature>